<dbReference type="InterPro" id="IPR036291">
    <property type="entry name" value="NAD(P)-bd_dom_sf"/>
</dbReference>
<keyword evidence="5" id="KW-1185">Reference proteome</keyword>
<dbReference type="SUPFAM" id="SSF55347">
    <property type="entry name" value="Glyceraldehyde-3-phosphate dehydrogenase-like, C-terminal domain"/>
    <property type="match status" value="1"/>
</dbReference>
<gene>
    <name evidence="3" type="ORF">GKO46_06775</name>
    <name evidence="4" type="ORF">GKO48_00780</name>
</gene>
<dbReference type="InterPro" id="IPR055170">
    <property type="entry name" value="GFO_IDH_MocA-like_dom"/>
</dbReference>
<dbReference type="AlphaFoldDB" id="A0AAJ5ZDQ4"/>
<dbReference type="EMBL" id="CP046147">
    <property type="protein sequence ID" value="WFG38201.1"/>
    <property type="molecule type" value="Genomic_DNA"/>
</dbReference>
<dbReference type="Gene3D" id="3.40.50.720">
    <property type="entry name" value="NAD(P)-binding Rossmann-like Domain"/>
    <property type="match status" value="1"/>
</dbReference>
<evidence type="ECO:0000313" key="6">
    <source>
        <dbReference type="Proteomes" id="UP001321249"/>
    </source>
</evidence>
<evidence type="ECO:0000313" key="5">
    <source>
        <dbReference type="Proteomes" id="UP001219901"/>
    </source>
</evidence>
<evidence type="ECO:0000313" key="3">
    <source>
        <dbReference type="EMBL" id="MDG0866777.1"/>
    </source>
</evidence>
<protein>
    <recommendedName>
        <fullName evidence="7">Gfo/Idh/MocA family oxidoreductase</fullName>
    </recommendedName>
</protein>
<dbReference type="PANTHER" id="PTHR43377:SF1">
    <property type="entry name" value="BILIVERDIN REDUCTASE A"/>
    <property type="match status" value="1"/>
</dbReference>
<dbReference type="SUPFAM" id="SSF51735">
    <property type="entry name" value="NAD(P)-binding Rossmann-fold domains"/>
    <property type="match status" value="1"/>
</dbReference>
<proteinExistence type="predicted"/>
<dbReference type="InterPro" id="IPR000683">
    <property type="entry name" value="Gfo/Idh/MocA-like_OxRdtase_N"/>
</dbReference>
<dbReference type="RefSeq" id="WP_342835876.1">
    <property type="nucleotide sequence ID" value="NZ_WMBE01000002.1"/>
</dbReference>
<sequence>MFDAPQCVITLERENELVGVAVLGTGRIGGNYIDVVNNTPGAELKVVAEQRPEAAAPWEDKYPDVEFVTDYKAVLERDDVDVVIGTLPHWLHYQAGLDSAEAGKNVFMEKPLALSSAEGLQMIDAAAANGVKLMTAHTQRYYPAVQAMKKLVDSKRLGELVMAHDMWHKPYEPWLRPPWMMIGSKGGGMGQMDGTHEIDRLMWIFGDDVETVSAQIGQVTYPKSEHPEIDCDDTAMCFLRWKSGKVATISRMAWRVGATEYGGDFFFTDGMARFRLKYGSAEGQETALYIADSTEGTWQKEEVRENNPLLEEFTEFVAAIERGDADTPIPQEHGLRVLKVFEGTEESARTGREVKIDW</sequence>
<name>A0AAJ5ZDQ4_9CHLR</name>
<feature type="domain" description="GFO/IDH/MocA-like oxidoreductase" evidence="2">
    <location>
        <begin position="145"/>
        <end position="251"/>
    </location>
</feature>
<evidence type="ECO:0000313" key="4">
    <source>
        <dbReference type="EMBL" id="WFG38201.1"/>
    </source>
</evidence>
<evidence type="ECO:0000259" key="2">
    <source>
        <dbReference type="Pfam" id="PF22725"/>
    </source>
</evidence>
<dbReference type="Pfam" id="PF22725">
    <property type="entry name" value="GFO_IDH_MocA_C3"/>
    <property type="match status" value="1"/>
</dbReference>
<organism evidence="4 5">
    <name type="scientific">Candidatus Lucifugimonas marina</name>
    <dbReference type="NCBI Taxonomy" id="3038979"/>
    <lineage>
        <taxon>Bacteria</taxon>
        <taxon>Bacillati</taxon>
        <taxon>Chloroflexota</taxon>
        <taxon>Dehalococcoidia</taxon>
        <taxon>SAR202 cluster</taxon>
        <taxon>Candidatus Lucifugimonadales</taxon>
        <taxon>Candidatus Lucifugimonadaceae</taxon>
        <taxon>Candidatus Lucifugimonas</taxon>
    </lineage>
</organism>
<dbReference type="Pfam" id="PF01408">
    <property type="entry name" value="GFO_IDH_MocA"/>
    <property type="match status" value="1"/>
</dbReference>
<reference evidence="4" key="2">
    <citation type="journal article" date="2023" name="Nat. Commun.">
        <title>Cultivation of marine bacteria of the SAR202 clade.</title>
        <authorList>
            <person name="Lim Y."/>
            <person name="Seo J.H."/>
            <person name="Giovannoni S.J."/>
            <person name="Kang I."/>
            <person name="Cho J.C."/>
        </authorList>
    </citation>
    <scope>NUCLEOTIDE SEQUENCE</scope>
    <source>
        <strain evidence="4">JH1073</strain>
    </source>
</reference>
<dbReference type="EMBL" id="WMBE01000002">
    <property type="protein sequence ID" value="MDG0866777.1"/>
    <property type="molecule type" value="Genomic_DNA"/>
</dbReference>
<dbReference type="InterPro" id="IPR051450">
    <property type="entry name" value="Gfo/Idh/MocA_Oxidoreductases"/>
</dbReference>
<dbReference type="Proteomes" id="UP001219901">
    <property type="component" value="Chromosome"/>
</dbReference>
<dbReference type="Proteomes" id="UP001321249">
    <property type="component" value="Unassembled WGS sequence"/>
</dbReference>
<dbReference type="PANTHER" id="PTHR43377">
    <property type="entry name" value="BILIVERDIN REDUCTASE A"/>
    <property type="match status" value="1"/>
</dbReference>
<feature type="domain" description="Gfo/Idh/MocA-like oxidoreductase N-terminal" evidence="1">
    <location>
        <begin position="19"/>
        <end position="137"/>
    </location>
</feature>
<dbReference type="GO" id="GO:0000166">
    <property type="term" value="F:nucleotide binding"/>
    <property type="evidence" value="ECO:0007669"/>
    <property type="project" value="InterPro"/>
</dbReference>
<reference evidence="5" key="3">
    <citation type="submission" date="2023-06" db="EMBL/GenBank/DDBJ databases">
        <title>Pangenomics reveal diversification of enzyme families and niche specialization in globally abundant SAR202 bacteria.</title>
        <authorList>
            <person name="Saw J.H.W."/>
        </authorList>
    </citation>
    <scope>NUCLEOTIDE SEQUENCE [LARGE SCALE GENOMIC DNA]</scope>
    <source>
        <strain evidence="5">JH1073</strain>
    </source>
</reference>
<accession>A0AAJ5ZDQ4</accession>
<reference evidence="5 6" key="1">
    <citation type="submission" date="2019-11" db="EMBL/GenBank/DDBJ databases">
        <authorList>
            <person name="Cho J.-C."/>
        </authorList>
    </citation>
    <scope>NUCLEOTIDE SEQUENCE [LARGE SCALE GENOMIC DNA]</scope>
    <source>
        <strain evidence="4 5">JH1073</strain>
        <strain evidence="3 6">JH702</strain>
    </source>
</reference>
<evidence type="ECO:0008006" key="7">
    <source>
        <dbReference type="Google" id="ProtNLM"/>
    </source>
</evidence>
<evidence type="ECO:0000259" key="1">
    <source>
        <dbReference type="Pfam" id="PF01408"/>
    </source>
</evidence>
<dbReference type="Gene3D" id="3.30.360.10">
    <property type="entry name" value="Dihydrodipicolinate Reductase, domain 2"/>
    <property type="match status" value="1"/>
</dbReference>